<comment type="caution">
    <text evidence="2">The sequence shown here is derived from an EMBL/GenBank/DDBJ whole genome shotgun (WGS) entry which is preliminary data.</text>
</comment>
<accession>A0A4R9LZ54</accession>
<evidence type="ECO:0000256" key="1">
    <source>
        <dbReference type="SAM" id="Phobius"/>
    </source>
</evidence>
<protein>
    <submittedName>
        <fullName evidence="2">Uncharacterized protein</fullName>
    </submittedName>
</protein>
<dbReference type="Proteomes" id="UP000298058">
    <property type="component" value="Unassembled WGS sequence"/>
</dbReference>
<evidence type="ECO:0000313" key="2">
    <source>
        <dbReference type="EMBL" id="TGN19022.1"/>
    </source>
</evidence>
<gene>
    <name evidence="2" type="ORF">EHS15_11475</name>
</gene>
<evidence type="ECO:0000313" key="3">
    <source>
        <dbReference type="Proteomes" id="UP000298058"/>
    </source>
</evidence>
<keyword evidence="3" id="KW-1185">Reference proteome</keyword>
<dbReference type="AlphaFoldDB" id="A0A4R9LZ54"/>
<dbReference type="EMBL" id="RQHW01000042">
    <property type="protein sequence ID" value="TGN19022.1"/>
    <property type="molecule type" value="Genomic_DNA"/>
</dbReference>
<organism evidence="2 3">
    <name type="scientific">Leptospira idonii</name>
    <dbReference type="NCBI Taxonomy" id="1193500"/>
    <lineage>
        <taxon>Bacteria</taxon>
        <taxon>Pseudomonadati</taxon>
        <taxon>Spirochaetota</taxon>
        <taxon>Spirochaetia</taxon>
        <taxon>Leptospirales</taxon>
        <taxon>Leptospiraceae</taxon>
        <taxon>Leptospira</taxon>
    </lineage>
</organism>
<keyword evidence="1" id="KW-1133">Transmembrane helix</keyword>
<reference evidence="2" key="1">
    <citation type="journal article" date="2019" name="PLoS Negl. Trop. Dis.">
        <title>Revisiting the worldwide diversity of Leptospira species in the environment.</title>
        <authorList>
            <person name="Vincent A.T."/>
            <person name="Schiettekatte O."/>
            <person name="Bourhy P."/>
            <person name="Veyrier F.J."/>
            <person name="Picardeau M."/>
        </authorList>
    </citation>
    <scope>NUCLEOTIDE SEQUENCE [LARGE SCALE GENOMIC DNA]</scope>
    <source>
        <strain evidence="2">201300427</strain>
    </source>
</reference>
<keyword evidence="1" id="KW-0812">Transmembrane</keyword>
<dbReference type="OrthoDB" id="322623at2"/>
<feature type="transmembrane region" description="Helical" evidence="1">
    <location>
        <begin position="27"/>
        <end position="45"/>
    </location>
</feature>
<keyword evidence="1" id="KW-0472">Membrane</keyword>
<proteinExistence type="predicted"/>
<sequence length="287" mass="32725">MILAQLANPYSIEQIKVLEDRVSSYETWVFVLVFFSAVLALISIMQRLTIAKLKRTHSSPENTDSKTNSLPEITSLPDVHTITQTVPLGTDFPKIQDLLEPGLVYKFVLPGKSFEKIITIGKNEGTIRTFSSDLVDYHLTIVIRKTGEFEADSEEIAESYHIELRREGKVLISLPGESGLREMNAKEKIYVQNFPAEDEIVSYSGIESKDPIRFRLGERWNSENRFIKGYFEFHFFSKDVNGVSPSGSHSLEKQFFLRVYKVYPGYDTAKQQQDGSFPMKDSFVKSV</sequence>
<name>A0A4R9LZ54_9LEPT</name>
<dbReference type="RefSeq" id="WP_135760705.1">
    <property type="nucleotide sequence ID" value="NZ_RQHW01000042.1"/>
</dbReference>